<keyword evidence="3" id="KW-1185">Reference proteome</keyword>
<evidence type="ECO:0008006" key="4">
    <source>
        <dbReference type="Google" id="ProtNLM"/>
    </source>
</evidence>
<reference evidence="2 3" key="1">
    <citation type="submission" date="2014-03" db="EMBL/GenBank/DDBJ databases">
        <title>The genomes of two eusocial bee gut symbionts.</title>
        <authorList>
            <person name="Kwong W.K."/>
            <person name="Engel P."/>
            <person name="Koch H."/>
            <person name="Moran N.A."/>
        </authorList>
    </citation>
    <scope>NUCLEOTIDE SEQUENCE [LARGE SCALE GENOMIC DNA]</scope>
    <source>
        <strain evidence="3">wkB29</strain>
    </source>
</reference>
<protein>
    <recommendedName>
        <fullName evidence="4">YjzC family protein</fullName>
    </recommendedName>
</protein>
<dbReference type="OrthoDB" id="5245039at2"/>
<organism evidence="2 3">
    <name type="scientific">Snodgrassella communis</name>
    <dbReference type="NCBI Taxonomy" id="2946699"/>
    <lineage>
        <taxon>Bacteria</taxon>
        <taxon>Pseudomonadati</taxon>
        <taxon>Pseudomonadota</taxon>
        <taxon>Betaproteobacteria</taxon>
        <taxon>Neisseriales</taxon>
        <taxon>Neisseriaceae</taxon>
        <taxon>Snodgrassella</taxon>
    </lineage>
</organism>
<evidence type="ECO:0000256" key="1">
    <source>
        <dbReference type="SAM" id="MobiDB-lite"/>
    </source>
</evidence>
<dbReference type="RefSeq" id="WP_037405801.1">
    <property type="nucleotide sequence ID" value="NZ_CAJZCB010000002.1"/>
</dbReference>
<accession>A0A066TM71</accession>
<dbReference type="EMBL" id="JFZV01000013">
    <property type="protein sequence ID" value="KDN13971.1"/>
    <property type="molecule type" value="Genomic_DNA"/>
</dbReference>
<dbReference type="eggNOG" id="ENOG5033F3D">
    <property type="taxonomic scope" value="Bacteria"/>
</dbReference>
<evidence type="ECO:0000313" key="3">
    <source>
        <dbReference type="Proteomes" id="UP000027170"/>
    </source>
</evidence>
<dbReference type="AlphaFoldDB" id="A0A066TM71"/>
<feature type="region of interest" description="Disordered" evidence="1">
    <location>
        <begin position="1"/>
        <end position="60"/>
    </location>
</feature>
<gene>
    <name evidence="2" type="ORF">SALWKB29_1963</name>
</gene>
<sequence length="60" mass="6674">MSNLKPGDHSGTNGGIYQEVDQHGHGVENYITLKDHEKAPPTQHAGNSWKLKERTPDSKH</sequence>
<proteinExistence type="predicted"/>
<feature type="compositionally biased region" description="Basic and acidic residues" evidence="1">
    <location>
        <begin position="50"/>
        <end position="60"/>
    </location>
</feature>
<comment type="caution">
    <text evidence="2">The sequence shown here is derived from an EMBL/GenBank/DDBJ whole genome shotgun (WGS) entry which is preliminary data.</text>
</comment>
<dbReference type="Proteomes" id="UP000027170">
    <property type="component" value="Unassembled WGS sequence"/>
</dbReference>
<name>A0A066TM71_9NEIS</name>
<evidence type="ECO:0000313" key="2">
    <source>
        <dbReference type="EMBL" id="KDN13971.1"/>
    </source>
</evidence>